<dbReference type="AlphaFoldDB" id="M3C1B5"/>
<organism evidence="1 2">
    <name type="scientific">Streptomyces mobaraensis (strain ATCC 29032 / DSM 40847 / JCM 4168 / NBRC 13819 / NCIMB 11159 / IPCR 16-22)</name>
    <dbReference type="NCBI Taxonomy" id="1223523"/>
    <lineage>
        <taxon>Bacteria</taxon>
        <taxon>Bacillati</taxon>
        <taxon>Actinomycetota</taxon>
        <taxon>Actinomycetes</taxon>
        <taxon>Kitasatosporales</taxon>
        <taxon>Streptomycetaceae</taxon>
        <taxon>Streptomyces</taxon>
    </lineage>
</organism>
<dbReference type="Proteomes" id="UP000011740">
    <property type="component" value="Unassembled WGS sequence"/>
</dbReference>
<dbReference type="RefSeq" id="WP_004951150.1">
    <property type="nucleotide sequence ID" value="NZ_AORZ01000103.1"/>
</dbReference>
<name>M3C1B5_STRM1</name>
<evidence type="ECO:0000313" key="2">
    <source>
        <dbReference type="Proteomes" id="UP000011740"/>
    </source>
</evidence>
<reference evidence="1 2" key="1">
    <citation type="journal article" date="2013" name="Genome Announc.">
        <title>Whole-Genome Shotgun Assembly and Analysis of the Genome of Streptomyces mobaraensis DSM 40847, a Strain for Industrial Production of Microbial Transglutaminase.</title>
        <authorList>
            <person name="Yang H."/>
            <person name="He T."/>
            <person name="Wu W."/>
            <person name="Zhu W."/>
            <person name="Lu B."/>
            <person name="Sun W."/>
        </authorList>
    </citation>
    <scope>NUCLEOTIDE SEQUENCE [LARGE SCALE GENOMIC DNA]</scope>
    <source>
        <strain evidence="1 2">DSM 40847</strain>
    </source>
</reference>
<sequence length="303" mass="34258">MTYNFLTADRLSPEVIRKALSECLAVETNNVDVADAEGEQDGRNWDALILCDYSSIRGQLSLSLDIYVQDSVVGRPTESELALEFAAATQTTVLYPADEDIPSAYWAAVPNLKTTRVRLTATDDERPTYSIDAAESEIPQFPDVQVSLLPEVIREHPMTTPVTDSFLTKAESIRSFENQDKQPLESDVADDHLDRARCSLASWERMIRRMAAGWPPSGEYPLDMYVNDLRARDDLATLLSTCPDPCRHFLRESVDLIDAEFKRLTEPDLDRLITLSAGESQDDSVESSWWWHQKPPTLPWSRF</sequence>
<proteinExistence type="predicted"/>
<dbReference type="STRING" id="1223523.H340_24942"/>
<accession>M3C1B5</accession>
<comment type="caution">
    <text evidence="1">The sequence shown here is derived from an EMBL/GenBank/DDBJ whole genome shotgun (WGS) entry which is preliminary data.</text>
</comment>
<dbReference type="EMBL" id="AORZ01000103">
    <property type="protein sequence ID" value="EME97746.1"/>
    <property type="molecule type" value="Genomic_DNA"/>
</dbReference>
<protein>
    <submittedName>
        <fullName evidence="1">Uncharacterized protein</fullName>
    </submittedName>
</protein>
<dbReference type="eggNOG" id="ENOG5031JYN">
    <property type="taxonomic scope" value="Bacteria"/>
</dbReference>
<evidence type="ECO:0000313" key="1">
    <source>
        <dbReference type="EMBL" id="EME97746.1"/>
    </source>
</evidence>
<gene>
    <name evidence="1" type="ORF">H340_24942</name>
</gene>